<gene>
    <name evidence="2" type="ORF">MKQ68_16930</name>
</gene>
<organism evidence="2 3">
    <name type="scientific">Chitinophaga horti</name>
    <dbReference type="NCBI Taxonomy" id="2920382"/>
    <lineage>
        <taxon>Bacteria</taxon>
        <taxon>Pseudomonadati</taxon>
        <taxon>Bacteroidota</taxon>
        <taxon>Chitinophagia</taxon>
        <taxon>Chitinophagales</taxon>
        <taxon>Chitinophagaceae</taxon>
        <taxon>Chitinophaga</taxon>
    </lineage>
</organism>
<dbReference type="Proteomes" id="UP001162741">
    <property type="component" value="Chromosome"/>
</dbReference>
<feature type="chain" id="PRO_5046015230" evidence="1">
    <location>
        <begin position="25"/>
        <end position="85"/>
    </location>
</feature>
<keyword evidence="1" id="KW-0732">Signal</keyword>
<evidence type="ECO:0000313" key="2">
    <source>
        <dbReference type="EMBL" id="UYQ91774.1"/>
    </source>
</evidence>
<sequence>MKKVKILFASALFAIAAVGAYASAKLVPEDYLYYPNGTTQPPVTVSVEKHCPAFNGVCLAEIDGLQYQLYRRNPAAGNAIQPVKP</sequence>
<dbReference type="RefSeq" id="WP_244843039.1">
    <property type="nucleotide sequence ID" value="NZ_CP107006.1"/>
</dbReference>
<dbReference type="EMBL" id="CP107006">
    <property type="protein sequence ID" value="UYQ91774.1"/>
    <property type="molecule type" value="Genomic_DNA"/>
</dbReference>
<protein>
    <submittedName>
        <fullName evidence="2">Uncharacterized protein</fullName>
    </submittedName>
</protein>
<feature type="signal peptide" evidence="1">
    <location>
        <begin position="1"/>
        <end position="24"/>
    </location>
</feature>
<evidence type="ECO:0000256" key="1">
    <source>
        <dbReference type="SAM" id="SignalP"/>
    </source>
</evidence>
<accession>A0ABY6IWL8</accession>
<evidence type="ECO:0000313" key="3">
    <source>
        <dbReference type="Proteomes" id="UP001162741"/>
    </source>
</evidence>
<keyword evidence="3" id="KW-1185">Reference proteome</keyword>
<reference evidence="2" key="1">
    <citation type="submission" date="2022-10" db="EMBL/GenBank/DDBJ databases">
        <title>Chitinophaga sp. nov., isolated from soil.</title>
        <authorList>
            <person name="Jeon C.O."/>
        </authorList>
    </citation>
    <scope>NUCLEOTIDE SEQUENCE</scope>
    <source>
        <strain evidence="2">R8</strain>
    </source>
</reference>
<proteinExistence type="predicted"/>
<name>A0ABY6IWL8_9BACT</name>